<dbReference type="AlphaFoldDB" id="A0A9D4UBU9"/>
<dbReference type="InterPro" id="IPR000626">
    <property type="entry name" value="Ubiquitin-like_dom"/>
</dbReference>
<dbReference type="PANTHER" id="PTHR13169:SF0">
    <property type="entry name" value="UBIQUITIN-LIKE PROTEIN 3"/>
    <property type="match status" value="1"/>
</dbReference>
<dbReference type="EMBL" id="JABFUD020000019">
    <property type="protein sequence ID" value="KAI5064752.1"/>
    <property type="molecule type" value="Genomic_DNA"/>
</dbReference>
<keyword evidence="3" id="KW-1185">Reference proteome</keyword>
<organism evidence="2 3">
    <name type="scientific">Adiantum capillus-veneris</name>
    <name type="common">Maidenhair fern</name>
    <dbReference type="NCBI Taxonomy" id="13818"/>
    <lineage>
        <taxon>Eukaryota</taxon>
        <taxon>Viridiplantae</taxon>
        <taxon>Streptophyta</taxon>
        <taxon>Embryophyta</taxon>
        <taxon>Tracheophyta</taxon>
        <taxon>Polypodiopsida</taxon>
        <taxon>Polypodiidae</taxon>
        <taxon>Polypodiales</taxon>
        <taxon>Pteridineae</taxon>
        <taxon>Pteridaceae</taxon>
        <taxon>Vittarioideae</taxon>
        <taxon>Adiantum</taxon>
    </lineage>
</organism>
<reference evidence="2" key="1">
    <citation type="submission" date="2021-01" db="EMBL/GenBank/DDBJ databases">
        <title>Adiantum capillus-veneris genome.</title>
        <authorList>
            <person name="Fang Y."/>
            <person name="Liao Q."/>
        </authorList>
    </citation>
    <scope>NUCLEOTIDE SEQUENCE</scope>
    <source>
        <strain evidence="2">H3</strain>
        <tissue evidence="2">Leaf</tissue>
    </source>
</reference>
<dbReference type="InterPro" id="IPR029071">
    <property type="entry name" value="Ubiquitin-like_domsf"/>
</dbReference>
<dbReference type="Pfam" id="PF13881">
    <property type="entry name" value="Rad60-SLD_2"/>
    <property type="match status" value="1"/>
</dbReference>
<gene>
    <name evidence="2" type="ORF">GOP47_0019447</name>
</gene>
<dbReference type="Gene3D" id="3.10.20.90">
    <property type="entry name" value="Phosphatidylinositol 3-kinase Catalytic Subunit, Chain A, domain 1"/>
    <property type="match status" value="1"/>
</dbReference>
<evidence type="ECO:0000313" key="3">
    <source>
        <dbReference type="Proteomes" id="UP000886520"/>
    </source>
</evidence>
<dbReference type="InterPro" id="IPR039540">
    <property type="entry name" value="UBL3-like_ubiquitin_dom"/>
</dbReference>
<accession>A0A9D4UBU9</accession>
<sequence length="121" mass="13310">MAADLLELKFRLYDGTDIGPNMYALTTTISSLKESILSQWPKEKEYKPKTVNDLKLINAGKILENSKTLAESRVLAGEIPGGVVTMHVVVRPPTSDKGIDADGIKHWMLGTNGNERLMAEI</sequence>
<evidence type="ECO:0000259" key="1">
    <source>
        <dbReference type="PROSITE" id="PS50053"/>
    </source>
</evidence>
<proteinExistence type="predicted"/>
<dbReference type="CDD" id="cd01814">
    <property type="entry name" value="Ubl_MUBs_plant"/>
    <property type="match status" value="1"/>
</dbReference>
<name>A0A9D4UBU9_ADICA</name>
<comment type="caution">
    <text evidence="2">The sequence shown here is derived from an EMBL/GenBank/DDBJ whole genome shotgun (WGS) entry which is preliminary data.</text>
</comment>
<feature type="domain" description="Ubiquitin-like" evidence="1">
    <location>
        <begin position="6"/>
        <end position="74"/>
    </location>
</feature>
<dbReference type="PROSITE" id="PS50053">
    <property type="entry name" value="UBIQUITIN_2"/>
    <property type="match status" value="1"/>
</dbReference>
<dbReference type="SUPFAM" id="SSF54236">
    <property type="entry name" value="Ubiquitin-like"/>
    <property type="match status" value="1"/>
</dbReference>
<dbReference type="OrthoDB" id="1043111at2759"/>
<protein>
    <recommendedName>
        <fullName evidence="1">Ubiquitin-like domain-containing protein</fullName>
    </recommendedName>
</protein>
<evidence type="ECO:0000313" key="2">
    <source>
        <dbReference type="EMBL" id="KAI5064752.1"/>
    </source>
</evidence>
<dbReference type="Proteomes" id="UP000886520">
    <property type="component" value="Chromosome 19"/>
</dbReference>
<dbReference type="InterPro" id="IPR040015">
    <property type="entry name" value="UBL3-like"/>
</dbReference>
<dbReference type="PANTHER" id="PTHR13169">
    <property type="entry name" value="UBIQUITIN-LIKE PROTEIN 3 HCG-1 PROTEIN"/>
    <property type="match status" value="1"/>
</dbReference>